<feature type="non-terminal residue" evidence="1">
    <location>
        <position position="144"/>
    </location>
</feature>
<comment type="caution">
    <text evidence="1">The sequence shown here is derived from an EMBL/GenBank/DDBJ whole genome shotgun (WGS) entry which is preliminary data.</text>
</comment>
<sequence length="144" mass="16245">MSTLLDLYMEEYRDDGDLAYVSDQAGLRRDLLTFHVHGLQEDAEEERKVEDMLTESDDGEIDWVDSESEGYDDEGELLENDLEVQSWVAYQEDGELDASEVAIPFWDEDLEPGEISEEASEPPASEAGDPVTDEASESDEEMVQ</sequence>
<protein>
    <submittedName>
        <fullName evidence="1">Uncharacterized protein</fullName>
    </submittedName>
</protein>
<organism evidence="1 2">
    <name type="scientific">Auriscalpium vulgare</name>
    <dbReference type="NCBI Taxonomy" id="40419"/>
    <lineage>
        <taxon>Eukaryota</taxon>
        <taxon>Fungi</taxon>
        <taxon>Dikarya</taxon>
        <taxon>Basidiomycota</taxon>
        <taxon>Agaricomycotina</taxon>
        <taxon>Agaricomycetes</taxon>
        <taxon>Russulales</taxon>
        <taxon>Auriscalpiaceae</taxon>
        <taxon>Auriscalpium</taxon>
    </lineage>
</organism>
<reference evidence="1" key="2">
    <citation type="journal article" date="2022" name="New Phytol.">
        <title>Evolutionary transition to the ectomycorrhizal habit in the genomes of a hyperdiverse lineage of mushroom-forming fungi.</title>
        <authorList>
            <person name="Looney B."/>
            <person name="Miyauchi S."/>
            <person name="Morin E."/>
            <person name="Drula E."/>
            <person name="Courty P.E."/>
            <person name="Kohler A."/>
            <person name="Kuo A."/>
            <person name="LaButti K."/>
            <person name="Pangilinan J."/>
            <person name="Lipzen A."/>
            <person name="Riley R."/>
            <person name="Andreopoulos W."/>
            <person name="He G."/>
            <person name="Johnson J."/>
            <person name="Nolan M."/>
            <person name="Tritt A."/>
            <person name="Barry K.W."/>
            <person name="Grigoriev I.V."/>
            <person name="Nagy L.G."/>
            <person name="Hibbett D."/>
            <person name="Henrissat B."/>
            <person name="Matheny P.B."/>
            <person name="Labbe J."/>
            <person name="Martin F.M."/>
        </authorList>
    </citation>
    <scope>NUCLEOTIDE SEQUENCE</scope>
    <source>
        <strain evidence="1">FP105234-sp</strain>
    </source>
</reference>
<keyword evidence="2" id="KW-1185">Reference proteome</keyword>
<evidence type="ECO:0000313" key="2">
    <source>
        <dbReference type="Proteomes" id="UP000814033"/>
    </source>
</evidence>
<dbReference type="EMBL" id="MU276645">
    <property type="protein sequence ID" value="KAI0037955.1"/>
    <property type="molecule type" value="Genomic_DNA"/>
</dbReference>
<reference evidence="1" key="1">
    <citation type="submission" date="2021-02" db="EMBL/GenBank/DDBJ databases">
        <authorList>
            <consortium name="DOE Joint Genome Institute"/>
            <person name="Ahrendt S."/>
            <person name="Looney B.P."/>
            <person name="Miyauchi S."/>
            <person name="Morin E."/>
            <person name="Drula E."/>
            <person name="Courty P.E."/>
            <person name="Chicoki N."/>
            <person name="Fauchery L."/>
            <person name="Kohler A."/>
            <person name="Kuo A."/>
            <person name="Labutti K."/>
            <person name="Pangilinan J."/>
            <person name="Lipzen A."/>
            <person name="Riley R."/>
            <person name="Andreopoulos W."/>
            <person name="He G."/>
            <person name="Johnson J."/>
            <person name="Barry K.W."/>
            <person name="Grigoriev I.V."/>
            <person name="Nagy L."/>
            <person name="Hibbett D."/>
            <person name="Henrissat B."/>
            <person name="Matheny P.B."/>
            <person name="Labbe J."/>
            <person name="Martin F."/>
        </authorList>
    </citation>
    <scope>NUCLEOTIDE SEQUENCE</scope>
    <source>
        <strain evidence="1">FP105234-sp</strain>
    </source>
</reference>
<dbReference type="Proteomes" id="UP000814033">
    <property type="component" value="Unassembled WGS sequence"/>
</dbReference>
<name>A0ACB8R215_9AGAM</name>
<proteinExistence type="predicted"/>
<accession>A0ACB8R215</accession>
<evidence type="ECO:0000313" key="1">
    <source>
        <dbReference type="EMBL" id="KAI0037955.1"/>
    </source>
</evidence>
<gene>
    <name evidence="1" type="ORF">FA95DRAFT_1578491</name>
</gene>